<evidence type="ECO:0000256" key="2">
    <source>
        <dbReference type="SAM" id="Phobius"/>
    </source>
</evidence>
<name>A0ABW3TS58_9BACL</name>
<feature type="compositionally biased region" description="Low complexity" evidence="1">
    <location>
        <begin position="754"/>
        <end position="773"/>
    </location>
</feature>
<feature type="transmembrane region" description="Helical" evidence="2">
    <location>
        <begin position="401"/>
        <end position="422"/>
    </location>
</feature>
<dbReference type="Pfam" id="PF20155">
    <property type="entry name" value="TMP_3"/>
    <property type="match status" value="1"/>
</dbReference>
<dbReference type="RefSeq" id="WP_381479471.1">
    <property type="nucleotide sequence ID" value="NZ_JBHTLT010000001.1"/>
</dbReference>
<sequence>MAGAQTTLSLQDKLTGPLMKIMRAMDSTIKVMEQMDSATQQLDQKSLANARKNISNASADLERLRKSMDNAGRGAECAARQQEKFNNSLGDGLSTIKNYAAGLLAAVGAYKIFNAAKNTLSDMLSRGINFHAFTQGAEIAFTTFLGSAEKAKAYMDDMYAFALKTPFAYPDLLESSRNMIAFGIAAENTFPIMQAIGDAVAAVGGGNAEMQNMADIFGQIQAQGRITAMEVNRLSSYGINAFEILGEAAGKSADEMRKEISKGAVDAGTAIEALVTGIDKKFGGMMEGLKGTWAGAIDSMNSARRNAGAAMTKDLMRENGPLVTAVQTVTNLYKKIPQYIGPAVAAFEPLINMFNETFGGNRFDGIFAGLGASITFIATMLSWMGQAALWVAGIFADNWSWIAPILTVMGAVIGTIVAILLVKYAVLGLIRLATLAWAAAQWIVNAAYLTSPITWVLLIIVAVIALVIYAMVNWADTTAAVVGAIVGSVYWLGAVFYNILMGIGNFGIMVAEWFVNTWNQAVFMVQMAWIAFNLMVRMVFDAIGNAALRTAEFFMNTWNNGVYGVQLLFHKMAEAILTIMSGVGSGVVGVVNNALSALSTLINGAISGVNKLIGLINNIPGVNIGEIGNVDLKASTAAVDKINNIKANLKAPTKSAPVSLGSFNTAGDYMSSVKMPSAPEQASFGRLEYKNLGDAFAKGQAAGTNASLKASEKLTGAIDKVTGFISGPGQGSLLNAGEVPTGAYDPTLGGASPGGKTAPGAAGKKKGNNPTGGKLDKIGKIEDKINIADEDLKLLLEMADSRSINQVNITLSPSVTFKDVTMKEEADIDKVISKINKNFEDEMARSVEGVVT</sequence>
<keyword evidence="2" id="KW-1133">Transmembrane helix</keyword>
<dbReference type="InterPro" id="IPR013491">
    <property type="entry name" value="Tape_meas_N"/>
</dbReference>
<evidence type="ECO:0000259" key="3">
    <source>
        <dbReference type="Pfam" id="PF20155"/>
    </source>
</evidence>
<protein>
    <submittedName>
        <fullName evidence="4">Tape measure protein</fullName>
    </submittedName>
</protein>
<evidence type="ECO:0000313" key="4">
    <source>
        <dbReference type="EMBL" id="MFD1203596.1"/>
    </source>
</evidence>
<reference evidence="5" key="1">
    <citation type="journal article" date="2019" name="Int. J. Syst. Evol. Microbiol.">
        <title>The Global Catalogue of Microorganisms (GCM) 10K type strain sequencing project: providing services to taxonomists for standard genome sequencing and annotation.</title>
        <authorList>
            <consortium name="The Broad Institute Genomics Platform"/>
            <consortium name="The Broad Institute Genome Sequencing Center for Infectious Disease"/>
            <person name="Wu L."/>
            <person name="Ma J."/>
        </authorList>
    </citation>
    <scope>NUCLEOTIDE SEQUENCE [LARGE SCALE GENOMIC DNA]</scope>
    <source>
        <strain evidence="5">CCUG 53915</strain>
    </source>
</reference>
<dbReference type="EMBL" id="JBHTLT010000001">
    <property type="protein sequence ID" value="MFD1203596.1"/>
    <property type="molecule type" value="Genomic_DNA"/>
</dbReference>
<feature type="transmembrane region" description="Helical" evidence="2">
    <location>
        <begin position="455"/>
        <end position="472"/>
    </location>
</feature>
<feature type="transmembrane region" description="Helical" evidence="2">
    <location>
        <begin position="429"/>
        <end position="449"/>
    </location>
</feature>
<feature type="region of interest" description="Disordered" evidence="1">
    <location>
        <begin position="745"/>
        <end position="775"/>
    </location>
</feature>
<feature type="transmembrane region" description="Helical" evidence="2">
    <location>
        <begin position="366"/>
        <end position="395"/>
    </location>
</feature>
<dbReference type="NCBIfam" id="TIGR02675">
    <property type="entry name" value="tape_meas_nterm"/>
    <property type="match status" value="1"/>
</dbReference>
<gene>
    <name evidence="4" type="ORF">ACFQ38_00395</name>
</gene>
<proteinExistence type="predicted"/>
<feature type="transmembrane region" description="Helical" evidence="2">
    <location>
        <begin position="520"/>
        <end position="540"/>
    </location>
</feature>
<dbReference type="InterPro" id="IPR053058">
    <property type="entry name" value="Mulikevirus_tape_measure"/>
</dbReference>
<keyword evidence="5" id="KW-1185">Reference proteome</keyword>
<evidence type="ECO:0000313" key="5">
    <source>
        <dbReference type="Proteomes" id="UP001597231"/>
    </source>
</evidence>
<keyword evidence="2" id="KW-0472">Membrane</keyword>
<evidence type="ECO:0000256" key="1">
    <source>
        <dbReference type="SAM" id="MobiDB-lite"/>
    </source>
</evidence>
<dbReference type="PANTHER" id="PTHR38812">
    <property type="entry name" value="MU-LIKE PROPHAGE FLUMU PROTEIN GP42"/>
    <property type="match status" value="1"/>
</dbReference>
<feature type="transmembrane region" description="Helical" evidence="2">
    <location>
        <begin position="479"/>
        <end position="500"/>
    </location>
</feature>
<dbReference type="PANTHER" id="PTHR38812:SF2">
    <property type="entry name" value="MU-LIKE PROPHAGE FLUMU PROTEIN GP42"/>
    <property type="match status" value="1"/>
</dbReference>
<organism evidence="4 5">
    <name type="scientific">Sporosarcina contaminans</name>
    <dbReference type="NCBI Taxonomy" id="633403"/>
    <lineage>
        <taxon>Bacteria</taxon>
        <taxon>Bacillati</taxon>
        <taxon>Bacillota</taxon>
        <taxon>Bacilli</taxon>
        <taxon>Bacillales</taxon>
        <taxon>Caryophanaceae</taxon>
        <taxon>Sporosarcina</taxon>
    </lineage>
</organism>
<feature type="domain" description="Tape measure protein N-terminal" evidence="3">
    <location>
        <begin position="138"/>
        <end position="303"/>
    </location>
</feature>
<accession>A0ABW3TS58</accession>
<keyword evidence="2" id="KW-0812">Transmembrane</keyword>
<dbReference type="Proteomes" id="UP001597231">
    <property type="component" value="Unassembled WGS sequence"/>
</dbReference>
<comment type="caution">
    <text evidence="4">The sequence shown here is derived from an EMBL/GenBank/DDBJ whole genome shotgun (WGS) entry which is preliminary data.</text>
</comment>